<feature type="compositionally biased region" description="Basic and acidic residues" evidence="1">
    <location>
        <begin position="326"/>
        <end position="339"/>
    </location>
</feature>
<keyword evidence="3" id="KW-1185">Reference proteome</keyword>
<name>A0ABT5STY5_9PSEU</name>
<dbReference type="Proteomes" id="UP001300763">
    <property type="component" value="Unassembled WGS sequence"/>
</dbReference>
<accession>A0ABT5STY5</accession>
<evidence type="ECO:0000313" key="2">
    <source>
        <dbReference type="EMBL" id="MDD7965492.1"/>
    </source>
</evidence>
<gene>
    <name evidence="2" type="ORF">PGB27_09020</name>
</gene>
<evidence type="ECO:0000256" key="1">
    <source>
        <dbReference type="SAM" id="MobiDB-lite"/>
    </source>
</evidence>
<evidence type="ECO:0000313" key="3">
    <source>
        <dbReference type="Proteomes" id="UP001300763"/>
    </source>
</evidence>
<comment type="caution">
    <text evidence="2">The sequence shown here is derived from an EMBL/GenBank/DDBJ whole genome shotgun (WGS) entry which is preliminary data.</text>
</comment>
<feature type="region of interest" description="Disordered" evidence="1">
    <location>
        <begin position="307"/>
        <end position="355"/>
    </location>
</feature>
<sequence>MTGTTLTVARAHTVVRCTDAARARRVAAGFDRALAASGTSALADDVRPPGPGLWCLPRLDVRLVLPETEDDAAGLGARWSQALLEAVRTALAGPDVLRYDDTADVLADLVASLAAGDTRRWWAWVQAGVVPPGLPAAGGTTITSSVVPGPGAVGDVAAACLAAAGADAVPAVVEGVTRAGLPAVHRLLGARGWRGLAAALAPGVAATVEPTDLGVTADPGWLERSRLAQLVVRSRLRPDPATARAWAVLIVLDADPRALVRPDAAVRVAWVHGALAQGAPPPAALGRAGRDHAEIVGAAPAAGPALRPASFGAASPTGVATTSNARPRDDAVDPDRRTGPDPGADPETFRPDEPEGIGTAWAGLVFLLATAVDAGVDDPVVGPRSGPWVRHRLGGLLVPAAPDDPARLALAGLDAERAPAVLAGPGPDEDEDRALSALAVEWARVTGDRLIAVAPPDTDPVAWLARRPGRVVAVPGWIEIHLPHSAVDPGIRGAGLDLDPGWTPWLGAVVRYVYE</sequence>
<protein>
    <submittedName>
        <fullName evidence="2">Uncharacterized protein</fullName>
    </submittedName>
</protein>
<dbReference type="EMBL" id="JAQZAO010000003">
    <property type="protein sequence ID" value="MDD7965492.1"/>
    <property type="molecule type" value="Genomic_DNA"/>
</dbReference>
<reference evidence="2 3" key="1">
    <citation type="submission" date="2023-02" db="EMBL/GenBank/DDBJ databases">
        <title>Genome sequencing required for Actinomycetospora new species description.</title>
        <authorList>
            <person name="Saimee Y."/>
            <person name="Duangmal K."/>
        </authorList>
    </citation>
    <scope>NUCLEOTIDE SEQUENCE [LARGE SCALE GENOMIC DNA]</scope>
    <source>
        <strain evidence="2 3">DW7H6</strain>
    </source>
</reference>
<dbReference type="RefSeq" id="WP_274200032.1">
    <property type="nucleotide sequence ID" value="NZ_JAQZAO010000003.1"/>
</dbReference>
<organism evidence="2 3">
    <name type="scientific">Actinomycetospora lemnae</name>
    <dbReference type="NCBI Taxonomy" id="3019891"/>
    <lineage>
        <taxon>Bacteria</taxon>
        <taxon>Bacillati</taxon>
        <taxon>Actinomycetota</taxon>
        <taxon>Actinomycetes</taxon>
        <taxon>Pseudonocardiales</taxon>
        <taxon>Pseudonocardiaceae</taxon>
        <taxon>Actinomycetospora</taxon>
    </lineage>
</organism>
<proteinExistence type="predicted"/>